<organism evidence="2 3">
    <name type="scientific">Thermothielavioides terrestris (strain ATCC 38088 / NRRL 8126)</name>
    <name type="common">Thielavia terrestris</name>
    <dbReference type="NCBI Taxonomy" id="578455"/>
    <lineage>
        <taxon>Eukaryota</taxon>
        <taxon>Fungi</taxon>
        <taxon>Dikarya</taxon>
        <taxon>Ascomycota</taxon>
        <taxon>Pezizomycotina</taxon>
        <taxon>Sordariomycetes</taxon>
        <taxon>Sordariomycetidae</taxon>
        <taxon>Sordariales</taxon>
        <taxon>Chaetomiaceae</taxon>
        <taxon>Thermothielavioides</taxon>
        <taxon>Thermothielavioides terrestris</taxon>
    </lineage>
</organism>
<proteinExistence type="predicted"/>
<dbReference type="HOGENOM" id="CLU_1595701_0_0_1"/>
<evidence type="ECO:0000313" key="3">
    <source>
        <dbReference type="Proteomes" id="UP000008181"/>
    </source>
</evidence>
<dbReference type="KEGG" id="ttt:THITE_2089061"/>
<gene>
    <name evidence="2" type="ORF">THITE_2089061</name>
</gene>
<accession>G2R634</accession>
<evidence type="ECO:0000313" key="2">
    <source>
        <dbReference type="EMBL" id="AEO67571.1"/>
    </source>
</evidence>
<name>G2R634_THETT</name>
<reference evidence="2 3" key="1">
    <citation type="journal article" date="2011" name="Nat. Biotechnol.">
        <title>Comparative genomic analysis of the thermophilic biomass-degrading fungi Myceliophthora thermophila and Thielavia terrestris.</title>
        <authorList>
            <person name="Berka R.M."/>
            <person name="Grigoriev I.V."/>
            <person name="Otillar R."/>
            <person name="Salamov A."/>
            <person name="Grimwood J."/>
            <person name="Reid I."/>
            <person name="Ishmael N."/>
            <person name="John T."/>
            <person name="Darmond C."/>
            <person name="Moisan M.-C."/>
            <person name="Henrissat B."/>
            <person name="Coutinho P.M."/>
            <person name="Lombard V."/>
            <person name="Natvig D.O."/>
            <person name="Lindquist E."/>
            <person name="Schmutz J."/>
            <person name="Lucas S."/>
            <person name="Harris P."/>
            <person name="Powlowski J."/>
            <person name="Bellemare A."/>
            <person name="Taylor D."/>
            <person name="Butler G."/>
            <person name="de Vries R.P."/>
            <person name="Allijn I.E."/>
            <person name="van den Brink J."/>
            <person name="Ushinsky S."/>
            <person name="Storms R."/>
            <person name="Powell A.J."/>
            <person name="Paulsen I.T."/>
            <person name="Elbourne L.D.H."/>
            <person name="Baker S.E."/>
            <person name="Magnuson J."/>
            <person name="LaBoissiere S."/>
            <person name="Clutterbuck A.J."/>
            <person name="Martinez D."/>
            <person name="Wogulis M."/>
            <person name="de Leon A.L."/>
            <person name="Rey M.W."/>
            <person name="Tsang A."/>
        </authorList>
    </citation>
    <scope>NUCLEOTIDE SEQUENCE [LARGE SCALE GENOMIC DNA]</scope>
    <source>
        <strain evidence="3">ATCC 38088 / NRRL 8126</strain>
    </source>
</reference>
<keyword evidence="3" id="KW-1185">Reference proteome</keyword>
<dbReference type="Proteomes" id="UP000008181">
    <property type="component" value="Chromosome 3"/>
</dbReference>
<dbReference type="RefSeq" id="XP_003653907.1">
    <property type="nucleotide sequence ID" value="XM_003653859.1"/>
</dbReference>
<sequence length="167" mass="18121">MGTFVSGVIVDVTADSDRNKRGAALWKGNEFDKVGEGAAGDRQPQVRQPVRRSEASRARLPKRKAHLHPTFASVEQQVRSPMLESWKLRLIQGTLLKRRNVELDVGVGLTVTETVAAAPSGIAGSSGHFVGVDLRGKWGSPESRPRLAPPSSEFRQAVWAASRASEE</sequence>
<protein>
    <submittedName>
        <fullName evidence="2">Uncharacterized protein</fullName>
    </submittedName>
</protein>
<dbReference type="GeneID" id="11516163"/>
<evidence type="ECO:0000256" key="1">
    <source>
        <dbReference type="SAM" id="MobiDB-lite"/>
    </source>
</evidence>
<dbReference type="AlphaFoldDB" id="G2R634"/>
<feature type="region of interest" description="Disordered" evidence="1">
    <location>
        <begin position="34"/>
        <end position="63"/>
    </location>
</feature>
<dbReference type="EMBL" id="CP003011">
    <property type="protein sequence ID" value="AEO67571.1"/>
    <property type="molecule type" value="Genomic_DNA"/>
</dbReference>